<gene>
    <name evidence="3" type="ordered locus">Theco_1156</name>
</gene>
<keyword evidence="4" id="KW-1185">Reference proteome</keyword>
<dbReference type="EMBL" id="CP003255">
    <property type="protein sequence ID" value="AGA57328.1"/>
    <property type="molecule type" value="Genomic_DNA"/>
</dbReference>
<name>L0EAQ2_THECK</name>
<dbReference type="AlphaFoldDB" id="L0EAQ2"/>
<feature type="region of interest" description="Disordered" evidence="1">
    <location>
        <begin position="1"/>
        <end position="23"/>
    </location>
</feature>
<dbReference type="Pfam" id="PF13524">
    <property type="entry name" value="Glyco_trans_1_2"/>
    <property type="match status" value="1"/>
</dbReference>
<evidence type="ECO:0000313" key="4">
    <source>
        <dbReference type="Proteomes" id="UP000010795"/>
    </source>
</evidence>
<feature type="compositionally biased region" description="Basic residues" evidence="1">
    <location>
        <begin position="1"/>
        <end position="19"/>
    </location>
</feature>
<dbReference type="eggNOG" id="COG4641">
    <property type="taxonomic scope" value="Bacteria"/>
</dbReference>
<dbReference type="RefSeq" id="WP_015254085.1">
    <property type="nucleotide sequence ID" value="NC_019897.1"/>
</dbReference>
<evidence type="ECO:0000259" key="2">
    <source>
        <dbReference type="Pfam" id="PF13524"/>
    </source>
</evidence>
<dbReference type="SUPFAM" id="SSF53756">
    <property type="entry name" value="UDP-Glycosyltransferase/glycogen phosphorylase"/>
    <property type="match status" value="1"/>
</dbReference>
<dbReference type="InterPro" id="IPR055259">
    <property type="entry name" value="YkvP/CgeB_Glyco_trans-like"/>
</dbReference>
<sequence length="380" mass="42589">MQQRALSRKRSTPRVRTARRSAYQAGRRDGWREGWSIGWREGAAAAAAAVFPPASPERLPIRVLYVPQGFESIDDGMIGALQLHAAELHVADPTRMAEMAALIRPDLVLVLNGLHVFPDDHLEQVDRIREMGIRTAVWFADDPYVTEQTVAIAPHYDVVVTHERSTVELYRSLGCPEVHHLAFAADIERFRPVTPPAAYRCDVCFIGQAFWNRVETFDAIAEELADLNVFIAGGLWERLKSYGLLKRAIRPGWLPVDESVLYYNGAKIVINLHRTAEPGSDNANASGLPGLSVNPRTFEIAACGAFQLTDRREDLEAYYRPGLELETFDSPAELAAKIRHYLKHDDERRRIAVRGLARTLREHTYTARAGSLLRLLGYGG</sequence>
<dbReference type="KEGG" id="tco:Theco_1156"/>
<dbReference type="Gene3D" id="3.40.50.2000">
    <property type="entry name" value="Glycogen Phosphorylase B"/>
    <property type="match status" value="1"/>
</dbReference>
<evidence type="ECO:0000313" key="3">
    <source>
        <dbReference type="EMBL" id="AGA57328.1"/>
    </source>
</evidence>
<protein>
    <recommendedName>
        <fullName evidence="2">Spore protein YkvP/CgeB glycosyl transferase-like domain-containing protein</fullName>
    </recommendedName>
</protein>
<dbReference type="OrthoDB" id="110463at2"/>
<dbReference type="STRING" id="717605.Theco_1156"/>
<dbReference type="Proteomes" id="UP000010795">
    <property type="component" value="Chromosome"/>
</dbReference>
<feature type="domain" description="Spore protein YkvP/CgeB glycosyl transferase-like" evidence="2">
    <location>
        <begin position="216"/>
        <end position="373"/>
    </location>
</feature>
<reference evidence="4" key="1">
    <citation type="submission" date="2012-01" db="EMBL/GenBank/DDBJ databases">
        <title>Complete sequence of chromosome of Thermobacillus composti KWC4.</title>
        <authorList>
            <person name="Lucas S."/>
            <person name="Han J."/>
            <person name="Lapidus A."/>
            <person name="Cheng J.-F."/>
            <person name="Goodwin L."/>
            <person name="Pitluck S."/>
            <person name="Peters L."/>
            <person name="Ovchinnikova G."/>
            <person name="Teshima H."/>
            <person name="Detter J.C."/>
            <person name="Han C."/>
            <person name="Tapia R."/>
            <person name="Land M."/>
            <person name="Hauser L."/>
            <person name="Kyrpides N."/>
            <person name="Ivanova N."/>
            <person name="Pagani I."/>
            <person name="Anderson I."/>
            <person name="Woyke T."/>
        </authorList>
    </citation>
    <scope>NUCLEOTIDE SEQUENCE [LARGE SCALE GENOMIC DNA]</scope>
    <source>
        <strain evidence="4">DSM 18247 / JCM 13945 / KWC4</strain>
    </source>
</reference>
<proteinExistence type="predicted"/>
<organism evidence="3 4">
    <name type="scientific">Thermobacillus composti (strain DSM 18247 / JCM 13945 / KWC4)</name>
    <dbReference type="NCBI Taxonomy" id="717605"/>
    <lineage>
        <taxon>Bacteria</taxon>
        <taxon>Bacillati</taxon>
        <taxon>Bacillota</taxon>
        <taxon>Bacilli</taxon>
        <taxon>Bacillales</taxon>
        <taxon>Paenibacillaceae</taxon>
        <taxon>Thermobacillus</taxon>
    </lineage>
</organism>
<dbReference type="HOGENOM" id="CLU_033615_0_0_9"/>
<accession>L0EAQ2</accession>
<evidence type="ECO:0000256" key="1">
    <source>
        <dbReference type="SAM" id="MobiDB-lite"/>
    </source>
</evidence>